<evidence type="ECO:0008006" key="8">
    <source>
        <dbReference type="Google" id="ProtNLM"/>
    </source>
</evidence>
<dbReference type="Proteomes" id="UP000321154">
    <property type="component" value="Unassembled WGS sequence"/>
</dbReference>
<dbReference type="RefSeq" id="WP_146855561.1">
    <property type="nucleotide sequence ID" value="NZ_BAAAHR010000007.1"/>
</dbReference>
<feature type="compositionally biased region" description="Low complexity" evidence="1">
    <location>
        <begin position="27"/>
        <end position="36"/>
    </location>
</feature>
<reference evidence="4 6" key="1">
    <citation type="submission" date="2019-07" db="EMBL/GenBank/DDBJ databases">
        <title>Whole genome shotgun sequence of Frigoribacterium faeni NBRC 103066.</title>
        <authorList>
            <person name="Hosoyama A."/>
            <person name="Uohara A."/>
            <person name="Ohji S."/>
            <person name="Ichikawa N."/>
        </authorList>
    </citation>
    <scope>NUCLEOTIDE SEQUENCE [LARGE SCALE GENOMIC DNA]</scope>
    <source>
        <strain evidence="4 6">NBRC 103066</strain>
    </source>
</reference>
<evidence type="ECO:0000313" key="7">
    <source>
        <dbReference type="Proteomes" id="UP000522688"/>
    </source>
</evidence>
<proteinExistence type="predicted"/>
<keyword evidence="2" id="KW-0812">Transmembrane</keyword>
<name>A0A7W3PJT9_9MICO</name>
<protein>
    <recommendedName>
        <fullName evidence="8">Peptidase</fullName>
    </recommendedName>
</protein>
<feature type="region of interest" description="Disordered" evidence="1">
    <location>
        <begin position="27"/>
        <end position="60"/>
    </location>
</feature>
<feature type="chain" id="PRO_5031004262" description="Peptidase" evidence="3">
    <location>
        <begin position="32"/>
        <end position="335"/>
    </location>
</feature>
<evidence type="ECO:0000256" key="1">
    <source>
        <dbReference type="SAM" id="MobiDB-lite"/>
    </source>
</evidence>
<gene>
    <name evidence="5" type="ORF">FB463_002537</name>
    <name evidence="4" type="ORF">FFA01_19450</name>
</gene>
<dbReference type="EMBL" id="BJUV01000018">
    <property type="protein sequence ID" value="GEK83636.1"/>
    <property type="molecule type" value="Genomic_DNA"/>
</dbReference>
<evidence type="ECO:0000313" key="5">
    <source>
        <dbReference type="EMBL" id="MBA8814271.1"/>
    </source>
</evidence>
<evidence type="ECO:0000256" key="3">
    <source>
        <dbReference type="SAM" id="SignalP"/>
    </source>
</evidence>
<accession>A0A7W3PJT9</accession>
<evidence type="ECO:0000313" key="6">
    <source>
        <dbReference type="Proteomes" id="UP000321154"/>
    </source>
</evidence>
<dbReference type="EMBL" id="JACGWW010000003">
    <property type="protein sequence ID" value="MBA8814271.1"/>
    <property type="molecule type" value="Genomic_DNA"/>
</dbReference>
<comment type="caution">
    <text evidence="5">The sequence shown here is derived from an EMBL/GenBank/DDBJ whole genome shotgun (WGS) entry which is preliminary data.</text>
</comment>
<evidence type="ECO:0000313" key="4">
    <source>
        <dbReference type="EMBL" id="GEK83636.1"/>
    </source>
</evidence>
<keyword evidence="2" id="KW-0472">Membrane</keyword>
<feature type="transmembrane region" description="Helical" evidence="2">
    <location>
        <begin position="306"/>
        <end position="328"/>
    </location>
</feature>
<sequence length="335" mass="34291">MSTPPARAIVLLIATLALAGAPLLSPPQAHASAQPPSASPPRAEGLGVRLLPDPDEARTDPRARQYIVQTVAPGATLTRQLEITNTTGAPREVSLYSAGADISDGSFDIGQTEPNALSSWMRLSSSRLTIPDGASDEVTIQLVVPDDAPGGEQYAVVWAEMRAPASSETSGVSVVNRVGIRSYIDVDGEPASPAAFDIGTISSHATDDGLSLTARVANVGDVAVDLSGDVTLSDGPGSTSAGPFPSSQPVSLAPGQDSTVTFALPVDLAAGPWTATVTLASGDVSRSATTTLTLATSRPAATQTSWTTPVIVAIVVLSLAGVTTVVVIRRRRRLD</sequence>
<dbReference type="OrthoDB" id="3212949at2"/>
<feature type="compositionally biased region" description="Polar residues" evidence="1">
    <location>
        <begin position="236"/>
        <end position="253"/>
    </location>
</feature>
<keyword evidence="2" id="KW-1133">Transmembrane helix</keyword>
<dbReference type="AlphaFoldDB" id="A0A7W3PJT9"/>
<evidence type="ECO:0000256" key="2">
    <source>
        <dbReference type="SAM" id="Phobius"/>
    </source>
</evidence>
<keyword evidence="6" id="KW-1185">Reference proteome</keyword>
<reference evidence="5 7" key="2">
    <citation type="submission" date="2020-07" db="EMBL/GenBank/DDBJ databases">
        <title>Sequencing the genomes of 1000 actinobacteria strains.</title>
        <authorList>
            <person name="Klenk H.-P."/>
        </authorList>
    </citation>
    <scope>NUCLEOTIDE SEQUENCE [LARGE SCALE GENOMIC DNA]</scope>
    <source>
        <strain evidence="5 7">DSM 10309</strain>
    </source>
</reference>
<organism evidence="5 7">
    <name type="scientific">Frigoribacterium faeni</name>
    <dbReference type="NCBI Taxonomy" id="145483"/>
    <lineage>
        <taxon>Bacteria</taxon>
        <taxon>Bacillati</taxon>
        <taxon>Actinomycetota</taxon>
        <taxon>Actinomycetes</taxon>
        <taxon>Micrococcales</taxon>
        <taxon>Microbacteriaceae</taxon>
        <taxon>Frigoribacterium</taxon>
    </lineage>
</organism>
<feature type="region of interest" description="Disordered" evidence="1">
    <location>
        <begin position="230"/>
        <end position="253"/>
    </location>
</feature>
<keyword evidence="3" id="KW-0732">Signal</keyword>
<feature type="signal peptide" evidence="3">
    <location>
        <begin position="1"/>
        <end position="31"/>
    </location>
</feature>
<dbReference type="Proteomes" id="UP000522688">
    <property type="component" value="Unassembled WGS sequence"/>
</dbReference>